<protein>
    <submittedName>
        <fullName evidence="2">PAK-box protein</fullName>
    </submittedName>
</protein>
<dbReference type="InterPro" id="IPR044926">
    <property type="entry name" value="RGS_subdomain_2"/>
</dbReference>
<dbReference type="CDD" id="cd07440">
    <property type="entry name" value="RGS"/>
    <property type="match status" value="1"/>
</dbReference>
<keyword evidence="3" id="KW-1185">Reference proteome</keyword>
<gene>
    <name evidence="2" type="ORF">O9K51_06464</name>
</gene>
<dbReference type="PANTHER" id="PTHR10845:SF267">
    <property type="entry name" value="REGULATOR OF G PROTEIN SIGNALING DOMAIN PROTEIN (AFU_ORTHOLOGUE AFUA_6G06860)"/>
    <property type="match status" value="1"/>
</dbReference>
<dbReference type="InterPro" id="IPR036305">
    <property type="entry name" value="RGS_sf"/>
</dbReference>
<dbReference type="SUPFAM" id="SSF48097">
    <property type="entry name" value="Regulator of G-protein signaling, RGS"/>
    <property type="match status" value="1"/>
</dbReference>
<organism evidence="2 3">
    <name type="scientific">Purpureocillium lavendulum</name>
    <dbReference type="NCBI Taxonomy" id="1247861"/>
    <lineage>
        <taxon>Eukaryota</taxon>
        <taxon>Fungi</taxon>
        <taxon>Dikarya</taxon>
        <taxon>Ascomycota</taxon>
        <taxon>Pezizomycotina</taxon>
        <taxon>Sordariomycetes</taxon>
        <taxon>Hypocreomycetidae</taxon>
        <taxon>Hypocreales</taxon>
        <taxon>Ophiocordycipitaceae</taxon>
        <taxon>Purpureocillium</taxon>
    </lineage>
</organism>
<evidence type="ECO:0000259" key="1">
    <source>
        <dbReference type="PROSITE" id="PS50132"/>
    </source>
</evidence>
<evidence type="ECO:0000313" key="2">
    <source>
        <dbReference type="EMBL" id="KAJ6440674.1"/>
    </source>
</evidence>
<reference evidence="2" key="1">
    <citation type="submission" date="2023-01" db="EMBL/GenBank/DDBJ databases">
        <title>The growth and conidiation of Purpureocillium lavendulum are regulated by nitrogen source and histone H3K14 acetylation.</title>
        <authorList>
            <person name="Tang P."/>
            <person name="Han J."/>
            <person name="Zhang C."/>
            <person name="Tang P."/>
            <person name="Qi F."/>
            <person name="Zhang K."/>
            <person name="Liang L."/>
        </authorList>
    </citation>
    <scope>NUCLEOTIDE SEQUENCE</scope>
    <source>
        <strain evidence="2">YMF1.00683</strain>
    </source>
</reference>
<dbReference type="SMART" id="SM00315">
    <property type="entry name" value="RGS"/>
    <property type="match status" value="1"/>
</dbReference>
<feature type="domain" description="RGS" evidence="1">
    <location>
        <begin position="25"/>
        <end position="135"/>
    </location>
</feature>
<dbReference type="PROSITE" id="PS50132">
    <property type="entry name" value="RGS"/>
    <property type="match status" value="1"/>
</dbReference>
<proteinExistence type="predicted"/>
<accession>A0AB34FPG9</accession>
<dbReference type="AlphaFoldDB" id="A0AB34FPG9"/>
<dbReference type="Proteomes" id="UP001163105">
    <property type="component" value="Unassembled WGS sequence"/>
</dbReference>
<dbReference type="InterPro" id="IPR016137">
    <property type="entry name" value="RGS"/>
</dbReference>
<dbReference type="PANTHER" id="PTHR10845">
    <property type="entry name" value="REGULATOR OF G PROTEIN SIGNALING"/>
    <property type="match status" value="1"/>
</dbReference>
<comment type="caution">
    <text evidence="2">The sequence shown here is derived from an EMBL/GenBank/DDBJ whole genome shotgun (WGS) entry which is preliminary data.</text>
</comment>
<evidence type="ECO:0000313" key="3">
    <source>
        <dbReference type="Proteomes" id="UP001163105"/>
    </source>
</evidence>
<dbReference type="Pfam" id="PF00615">
    <property type="entry name" value="RGS"/>
    <property type="match status" value="1"/>
</dbReference>
<dbReference type="EMBL" id="JAQHRD010000005">
    <property type="protein sequence ID" value="KAJ6440674.1"/>
    <property type="molecule type" value="Genomic_DNA"/>
</dbReference>
<sequence length="196" mass="22212">MVATPPTLSTILLDAAPPPWTLNAFIAYLSEKHCMELLEFLRDSQHYSGLYERLTVGQAPSSEYLQQARGEWKRLMQVYIAPSAPRQINISSGVRDSLLKKPCHSIPPDPSELDEACRMVCDLMDESLLVPFLQSAGQDQTESSLQDCARSTDRRPPATMAVMSTDSLYSLGFSSLGRRRAPHRKQQRSRRWEWSR</sequence>
<name>A0AB34FPG9_9HYPO</name>
<dbReference type="Gene3D" id="1.10.167.10">
    <property type="entry name" value="Regulator of G-protein Signalling 4, domain 2"/>
    <property type="match status" value="1"/>
</dbReference>